<dbReference type="InterPro" id="IPR002938">
    <property type="entry name" value="FAD-bd"/>
</dbReference>
<feature type="domain" description="FAD-binding" evidence="4">
    <location>
        <begin position="7"/>
        <end position="353"/>
    </location>
</feature>
<dbReference type="GO" id="GO:0016491">
    <property type="term" value="F:oxidoreductase activity"/>
    <property type="evidence" value="ECO:0007669"/>
    <property type="project" value="UniProtKB-KW"/>
</dbReference>
<keyword evidence="2" id="KW-0274">FAD</keyword>
<accession>A0A8H4VJ18</accession>
<dbReference type="PRINTS" id="PR00420">
    <property type="entry name" value="RNGMNOXGNASE"/>
</dbReference>
<reference evidence="5 6" key="1">
    <citation type="submission" date="2019-12" db="EMBL/GenBank/DDBJ databases">
        <authorList>
            <person name="Floudas D."/>
            <person name="Bentzer J."/>
            <person name="Ahren D."/>
            <person name="Johansson T."/>
            <person name="Persson P."/>
            <person name="Tunlid A."/>
        </authorList>
    </citation>
    <scope>NUCLEOTIDE SEQUENCE [LARGE SCALE GENOMIC DNA]</scope>
    <source>
        <strain evidence="5 6">CBS 102.39</strain>
    </source>
</reference>
<dbReference type="GO" id="GO:0071949">
    <property type="term" value="F:FAD binding"/>
    <property type="evidence" value="ECO:0007669"/>
    <property type="project" value="InterPro"/>
</dbReference>
<keyword evidence="1" id="KW-0285">Flavoprotein</keyword>
<dbReference type="InterPro" id="IPR051104">
    <property type="entry name" value="FAD_monoxygenase"/>
</dbReference>
<proteinExistence type="predicted"/>
<evidence type="ECO:0000313" key="6">
    <source>
        <dbReference type="Proteomes" id="UP000521872"/>
    </source>
</evidence>
<dbReference type="Gene3D" id="3.50.50.60">
    <property type="entry name" value="FAD/NAD(P)-binding domain"/>
    <property type="match status" value="1"/>
</dbReference>
<name>A0A8H4VJ18_9AGAR</name>
<dbReference type="GO" id="GO:0044550">
    <property type="term" value="P:secondary metabolite biosynthetic process"/>
    <property type="evidence" value="ECO:0007669"/>
    <property type="project" value="TreeGrafter"/>
</dbReference>
<organism evidence="5 6">
    <name type="scientific">Agrocybe pediades</name>
    <dbReference type="NCBI Taxonomy" id="84607"/>
    <lineage>
        <taxon>Eukaryota</taxon>
        <taxon>Fungi</taxon>
        <taxon>Dikarya</taxon>
        <taxon>Basidiomycota</taxon>
        <taxon>Agaricomycotina</taxon>
        <taxon>Agaricomycetes</taxon>
        <taxon>Agaricomycetidae</taxon>
        <taxon>Agaricales</taxon>
        <taxon>Agaricineae</taxon>
        <taxon>Strophariaceae</taxon>
        <taxon>Agrocybe</taxon>
    </lineage>
</organism>
<dbReference type="PANTHER" id="PTHR46720">
    <property type="entry name" value="HYDROXYLASE, PUTATIVE (AFU_ORTHOLOGUE AFUA_3G01460)-RELATED"/>
    <property type="match status" value="1"/>
</dbReference>
<dbReference type="SUPFAM" id="SSF51905">
    <property type="entry name" value="FAD/NAD(P)-binding domain"/>
    <property type="match status" value="1"/>
</dbReference>
<dbReference type="AlphaFoldDB" id="A0A8H4VJ18"/>
<keyword evidence="6" id="KW-1185">Reference proteome</keyword>
<sequence length="405" mass="44966">MSVLLGLANAGLNVQVFEAASKFGEVGAGLGISLNAIRALEGLGVMKAVLTRTHQSKPTPFLFSFLAGTNDEQIFHYSESSGGQNSEGVGLYRPTFLEALMPLLDPKHIQFNKRCTSVERLPSGRHLLRFSDYTTHETDLVIGADGIRSVTRKVVVEDERERLGFSGTYAYRGLIPIDKLKAAGVKTAIDQPQCWVGAGKHIITFPIRDNKILFVKLNVVAFLNPHNNTELLPERPHPWVEARDSQEVIDGYSDWEGDGKIIAHHLENPSRWSIHTLYPPLKSFVKDRVVLVGDAAHAMLPHLGAGVGQGFEDVYALCRLLAHPHINKSNLDAALAIYDEIRPPRANMVLQRSIKMGQIYDSYGPCLYDKQEMRAQLTGMYEPIWNHDLLAEVDSALQRLGKDVN</sequence>
<comment type="caution">
    <text evidence="5">The sequence shown here is derived from an EMBL/GenBank/DDBJ whole genome shotgun (WGS) entry which is preliminary data.</text>
</comment>
<dbReference type="EMBL" id="JAACJL010000057">
    <property type="protein sequence ID" value="KAF4611487.1"/>
    <property type="molecule type" value="Genomic_DNA"/>
</dbReference>
<dbReference type="Pfam" id="PF01494">
    <property type="entry name" value="FAD_binding_3"/>
    <property type="match status" value="1"/>
</dbReference>
<evidence type="ECO:0000313" key="5">
    <source>
        <dbReference type="EMBL" id="KAF4611487.1"/>
    </source>
</evidence>
<evidence type="ECO:0000256" key="3">
    <source>
        <dbReference type="ARBA" id="ARBA00023002"/>
    </source>
</evidence>
<keyword evidence="3" id="KW-0560">Oxidoreductase</keyword>
<dbReference type="PANTHER" id="PTHR46720:SF3">
    <property type="entry name" value="FAD-BINDING DOMAIN-CONTAINING PROTEIN-RELATED"/>
    <property type="match status" value="1"/>
</dbReference>
<evidence type="ECO:0000256" key="2">
    <source>
        <dbReference type="ARBA" id="ARBA00022827"/>
    </source>
</evidence>
<dbReference type="SUPFAM" id="SSF54373">
    <property type="entry name" value="FAD-linked reductases, C-terminal domain"/>
    <property type="match status" value="1"/>
</dbReference>
<dbReference type="InterPro" id="IPR036188">
    <property type="entry name" value="FAD/NAD-bd_sf"/>
</dbReference>
<evidence type="ECO:0000256" key="1">
    <source>
        <dbReference type="ARBA" id="ARBA00022630"/>
    </source>
</evidence>
<dbReference type="Proteomes" id="UP000521872">
    <property type="component" value="Unassembled WGS sequence"/>
</dbReference>
<gene>
    <name evidence="5" type="ORF">D9613_004134</name>
</gene>
<evidence type="ECO:0000259" key="4">
    <source>
        <dbReference type="Pfam" id="PF01494"/>
    </source>
</evidence>
<protein>
    <recommendedName>
        <fullName evidence="4">FAD-binding domain-containing protein</fullName>
    </recommendedName>
</protein>